<dbReference type="EMBL" id="SMLL01000009">
    <property type="protein sequence ID" value="TFY96424.1"/>
    <property type="molecule type" value="Genomic_DNA"/>
</dbReference>
<feature type="transmembrane region" description="Helical" evidence="7">
    <location>
        <begin position="257"/>
        <end position="279"/>
    </location>
</feature>
<gene>
    <name evidence="8" type="ORF">EZ242_20455</name>
</gene>
<dbReference type="PANTHER" id="PTHR43141:SF2">
    <property type="entry name" value="BLR3729 PROTEIN"/>
    <property type="match status" value="1"/>
</dbReference>
<feature type="transmembrane region" description="Helical" evidence="7">
    <location>
        <begin position="116"/>
        <end position="137"/>
    </location>
</feature>
<keyword evidence="5 7" id="KW-1133">Transmembrane helix</keyword>
<sequence>MDLTWPQLLPLIFMGVMGLSLLAYVVLDGYDLGVGILLPFAEDDEKDLMVASIGPFWDSNETWLVLGIGVLLVAFPFAHGLVLTALYLPVAVMLFGLILRGVSFDFRVKARAAHKWLWNALFAAGSLIAAMAQGWMLGSYLTGFQGSGWPLAFSLLIALTLPTAYAVLGSGWLIMKTGEDLQRKAVAWGRATLWPMGLALAAISIATPLVSPTVFDKWFQMPTLIALLPIPVACAVAFFAAWHVLSRPRVVAAGYGWVVFASTVLIFVLAFVGLAYSLYPYIVLDRMTVWEAASAHESLVIIFVGVAITLPAIIAYSAFMYRVFWGRASALSYLPPPPATPATPAGDEVTGRA</sequence>
<dbReference type="GO" id="GO:0019646">
    <property type="term" value="P:aerobic electron transport chain"/>
    <property type="evidence" value="ECO:0007669"/>
    <property type="project" value="TreeGrafter"/>
</dbReference>
<keyword evidence="3" id="KW-1003">Cell membrane</keyword>
<dbReference type="RefSeq" id="WP_135287069.1">
    <property type="nucleotide sequence ID" value="NZ_SMLL01000009.1"/>
</dbReference>
<keyword evidence="6 7" id="KW-0472">Membrane</keyword>
<dbReference type="OrthoDB" id="9776710at2"/>
<evidence type="ECO:0000256" key="1">
    <source>
        <dbReference type="ARBA" id="ARBA00004651"/>
    </source>
</evidence>
<evidence type="ECO:0000256" key="7">
    <source>
        <dbReference type="SAM" id="Phobius"/>
    </source>
</evidence>
<reference evidence="8 9" key="1">
    <citation type="submission" date="2019-03" db="EMBL/GenBank/DDBJ databases">
        <title>Ramlibacter rhizophilus CCTCC AB2015357, whole genome shotgun sequence.</title>
        <authorList>
            <person name="Zhang X."/>
            <person name="Feng G."/>
            <person name="Zhu H."/>
        </authorList>
    </citation>
    <scope>NUCLEOTIDE SEQUENCE [LARGE SCALE GENOMIC DNA]</scope>
    <source>
        <strain evidence="8 9">CCTCC AB2015357</strain>
    </source>
</reference>
<feature type="transmembrane region" description="Helical" evidence="7">
    <location>
        <begin position="12"/>
        <end position="41"/>
    </location>
</feature>
<evidence type="ECO:0000313" key="9">
    <source>
        <dbReference type="Proteomes" id="UP000297564"/>
    </source>
</evidence>
<protein>
    <submittedName>
        <fullName evidence="8">Cytochrome d ubiquinol oxidase subunit II</fullName>
    </submittedName>
</protein>
<dbReference type="GO" id="GO:0016682">
    <property type="term" value="F:oxidoreductase activity, acting on diphenols and related substances as donors, oxygen as acceptor"/>
    <property type="evidence" value="ECO:0007669"/>
    <property type="project" value="TreeGrafter"/>
</dbReference>
<evidence type="ECO:0000313" key="8">
    <source>
        <dbReference type="EMBL" id="TFY96424.1"/>
    </source>
</evidence>
<keyword evidence="4 7" id="KW-0812">Transmembrane</keyword>
<comment type="similarity">
    <text evidence="2">Belongs to the cytochrome ubiquinol oxidase subunit 2 family.</text>
</comment>
<feature type="transmembrane region" description="Helical" evidence="7">
    <location>
        <begin position="223"/>
        <end position="245"/>
    </location>
</feature>
<feature type="transmembrane region" description="Helical" evidence="7">
    <location>
        <begin position="85"/>
        <end position="104"/>
    </location>
</feature>
<name>A0A4Z0BE82_9BURK</name>
<dbReference type="GO" id="GO:0009055">
    <property type="term" value="F:electron transfer activity"/>
    <property type="evidence" value="ECO:0007669"/>
    <property type="project" value="TreeGrafter"/>
</dbReference>
<evidence type="ECO:0000256" key="6">
    <source>
        <dbReference type="ARBA" id="ARBA00023136"/>
    </source>
</evidence>
<dbReference type="PANTHER" id="PTHR43141">
    <property type="entry name" value="CYTOCHROME BD2 SUBUNIT II"/>
    <property type="match status" value="1"/>
</dbReference>
<organism evidence="8 9">
    <name type="scientific">Ramlibacter rhizophilus</name>
    <dbReference type="NCBI Taxonomy" id="1781167"/>
    <lineage>
        <taxon>Bacteria</taxon>
        <taxon>Pseudomonadati</taxon>
        <taxon>Pseudomonadota</taxon>
        <taxon>Betaproteobacteria</taxon>
        <taxon>Burkholderiales</taxon>
        <taxon>Comamonadaceae</taxon>
        <taxon>Ramlibacter</taxon>
    </lineage>
</organism>
<dbReference type="InterPro" id="IPR003317">
    <property type="entry name" value="Cyt-d_oxidase_su2"/>
</dbReference>
<dbReference type="AlphaFoldDB" id="A0A4Z0BE82"/>
<accession>A0A4Z0BE82</accession>
<comment type="caution">
    <text evidence="8">The sequence shown here is derived from an EMBL/GenBank/DDBJ whole genome shotgun (WGS) entry which is preliminary data.</text>
</comment>
<evidence type="ECO:0000256" key="3">
    <source>
        <dbReference type="ARBA" id="ARBA00022475"/>
    </source>
</evidence>
<feature type="transmembrane region" description="Helical" evidence="7">
    <location>
        <begin position="299"/>
        <end position="319"/>
    </location>
</feature>
<dbReference type="Pfam" id="PF02322">
    <property type="entry name" value="Cyt_bd_oxida_II"/>
    <property type="match status" value="1"/>
</dbReference>
<feature type="transmembrane region" description="Helical" evidence="7">
    <location>
        <begin position="149"/>
        <end position="175"/>
    </location>
</feature>
<dbReference type="Proteomes" id="UP000297564">
    <property type="component" value="Unassembled WGS sequence"/>
</dbReference>
<keyword evidence="9" id="KW-1185">Reference proteome</keyword>
<comment type="subcellular location">
    <subcellularLocation>
        <location evidence="1">Cell membrane</location>
        <topology evidence="1">Multi-pass membrane protein</topology>
    </subcellularLocation>
</comment>
<evidence type="ECO:0000256" key="4">
    <source>
        <dbReference type="ARBA" id="ARBA00022692"/>
    </source>
</evidence>
<dbReference type="GO" id="GO:0005886">
    <property type="term" value="C:plasma membrane"/>
    <property type="evidence" value="ECO:0007669"/>
    <property type="project" value="UniProtKB-SubCell"/>
</dbReference>
<dbReference type="GO" id="GO:0070069">
    <property type="term" value="C:cytochrome complex"/>
    <property type="evidence" value="ECO:0007669"/>
    <property type="project" value="TreeGrafter"/>
</dbReference>
<feature type="transmembrane region" description="Helical" evidence="7">
    <location>
        <begin position="187"/>
        <end position="211"/>
    </location>
</feature>
<proteinExistence type="inferred from homology"/>
<evidence type="ECO:0000256" key="2">
    <source>
        <dbReference type="ARBA" id="ARBA00007543"/>
    </source>
</evidence>
<evidence type="ECO:0000256" key="5">
    <source>
        <dbReference type="ARBA" id="ARBA00022989"/>
    </source>
</evidence>